<comment type="caution">
    <text evidence="2">The sequence shown here is derived from an EMBL/GenBank/DDBJ whole genome shotgun (WGS) entry which is preliminary data.</text>
</comment>
<organism evidence="2 3">
    <name type="scientific">Apiospora aurea</name>
    <dbReference type="NCBI Taxonomy" id="335848"/>
    <lineage>
        <taxon>Eukaryota</taxon>
        <taxon>Fungi</taxon>
        <taxon>Dikarya</taxon>
        <taxon>Ascomycota</taxon>
        <taxon>Pezizomycotina</taxon>
        <taxon>Sordariomycetes</taxon>
        <taxon>Xylariomycetidae</taxon>
        <taxon>Amphisphaeriales</taxon>
        <taxon>Apiosporaceae</taxon>
        <taxon>Apiospora</taxon>
    </lineage>
</organism>
<dbReference type="EMBL" id="JAQQWE010000008">
    <property type="protein sequence ID" value="KAK7943195.1"/>
    <property type="molecule type" value="Genomic_DNA"/>
</dbReference>
<proteinExistence type="predicted"/>
<dbReference type="GeneID" id="92081592"/>
<dbReference type="Proteomes" id="UP001391051">
    <property type="component" value="Unassembled WGS sequence"/>
</dbReference>
<reference evidence="2 3" key="1">
    <citation type="submission" date="2023-01" db="EMBL/GenBank/DDBJ databases">
        <title>Analysis of 21 Apiospora genomes using comparative genomics revels a genus with tremendous synthesis potential of carbohydrate active enzymes and secondary metabolites.</title>
        <authorList>
            <person name="Sorensen T."/>
        </authorList>
    </citation>
    <scope>NUCLEOTIDE SEQUENCE [LARGE SCALE GENOMIC DNA]</scope>
    <source>
        <strain evidence="2 3">CBS 24483</strain>
    </source>
</reference>
<evidence type="ECO:0000313" key="2">
    <source>
        <dbReference type="EMBL" id="KAK7943195.1"/>
    </source>
</evidence>
<evidence type="ECO:0000256" key="1">
    <source>
        <dbReference type="SAM" id="MobiDB-lite"/>
    </source>
</evidence>
<feature type="region of interest" description="Disordered" evidence="1">
    <location>
        <begin position="76"/>
        <end position="99"/>
    </location>
</feature>
<dbReference type="RefSeq" id="XP_066695226.1">
    <property type="nucleotide sequence ID" value="XM_066848530.1"/>
</dbReference>
<protein>
    <submittedName>
        <fullName evidence="2">Uncharacterized protein</fullName>
    </submittedName>
</protein>
<evidence type="ECO:0000313" key="3">
    <source>
        <dbReference type="Proteomes" id="UP001391051"/>
    </source>
</evidence>
<sequence>MHAVSPMPYTEICRYAVKHPAAMQVLPSVHEPQCPRRRVNIVFAKAAMTIIVTVTATTDSTGEDRLPGPFLRRRSARDVEAPDKGGPISIGKQPCRGRW</sequence>
<accession>A0ABR1PZL9</accession>
<gene>
    <name evidence="2" type="ORF">PG986_012308</name>
</gene>
<keyword evidence="3" id="KW-1185">Reference proteome</keyword>
<name>A0ABR1PZL9_9PEZI</name>